<protein>
    <submittedName>
        <fullName evidence="2">Uncharacterized protein</fullName>
    </submittedName>
</protein>
<name>A0ABT0K451_9ACTN</name>
<feature type="region of interest" description="Disordered" evidence="1">
    <location>
        <begin position="1206"/>
        <end position="1229"/>
    </location>
</feature>
<sequence length="1284" mass="136931">MTPRPALVVPVDLDALVVNRALQGRDAFRTWQHSYLALDDYLSPEPDGADRQNNDPVHSHTGVHLHWTLPRGLRHGVADPATGQPRYPLVPNRWLVIRVSGTGTRHARAWVIESDCPCGPRAHGDGHDLARSSPYLVDAATLRAWQASPDPYRNTMRPDVGQVQLGLAFAHSDTPWTERAGRDPLFVTAMASGDPYFTTYTPHNSNIFSFLDDLADLATPAAATSLGYRVIGWYSNPDADVLATRPSTTTYPDHLDRLGWQDPRLTGEAAHDATVTPITRSLYAGTALTVSWDPGATAAPVPDPLDTITDNGALSVALGATTEDAFTALAAQALHATGATPSAADVALLRAFLHDLLAVAEEKGGDEQVRRQVRDAAFASFGGGHRWTITPPPADTDPSTGSPSSGAAAPAAFVPPAWLATLNDDQRALDARLGELADLQWRLNALWLKNGIVGQSMFPPDDAPDQDQLLPELDPDREGSLARTVRERTAQVRELAAKVPQPDHTESHATAHDAFLAGVGAFATAKGLGGGAELKAVPRPPYARSNNPVVSLSGVLPPVDATVPDQPLLLRPLTADGVALISAVTVGGTTITAVAGRGPVPTLDGLDVLPPEVPGLLAEYFLLDPGNATALAAASGLPSADIAAVLSAHPPAAYTGTLPQLGLRPWAQPWEPLLMDWKISYRHIPHTVGTQRCWTFDGTDYRFTPADASVPVDRVTVTGASALGAHPRSLFAAQLTQYVDQHGSGDQRDQLDAWLTAIGDWGLLAQELTGFNDRLAARDLRAFRRPTTDDPDFPTVAGLVGYPDAAPDDGPPARYRGRVSSVPYLPGSASAPFHETRQGQIHIEELFLYDKFGRVLTVVSADTRSGGLHDYRNFPLTVDTALAPGPSLTPTIASVAQLPPRPLQPARLDFDLLDAQSGTRLVTTAADPSPICGWLLPNHLDRGLLLYDRDGLLLGTYQLRTGADGRRTGQWEPPPGSTITTPARLAAHAPEIAALLGSATLATEANLTAFLDVIDSTLWSTDPLGQRADQNLSLLLGRPLALVPAQLRLTLDAPPIRDTGWAATLDPPPPAFTGDPFEVRLGDVAARDDGLIGYYATTPNGSYDYDRFHSVTAPDDQQDYTTQIGPLDTTDPTDPAGSEAGPDGNYIPLTFGDAAPTRLLLLLDPRAPVHATSGITPTATVTVPPRHTDDALRHLQALFRFGPVLTTEHAPTSPPDPDPEGTAGTLVFPRPAEKNGSWSWLRPAPGDAPWTSYALVPAALEARFPDSPVLLEDGLLHFRADPQQ</sequence>
<keyword evidence="3" id="KW-1185">Reference proteome</keyword>
<evidence type="ECO:0000313" key="3">
    <source>
        <dbReference type="Proteomes" id="UP001201873"/>
    </source>
</evidence>
<dbReference type="RefSeq" id="WP_248826609.1">
    <property type="nucleotide sequence ID" value="NZ_JALKFT010000036.1"/>
</dbReference>
<gene>
    <name evidence="2" type="ORF">MXD59_22580</name>
</gene>
<dbReference type="EMBL" id="JALKFT010000036">
    <property type="protein sequence ID" value="MCK9878515.1"/>
    <property type="molecule type" value="Genomic_DNA"/>
</dbReference>
<reference evidence="2 3" key="1">
    <citation type="submission" date="2022-04" db="EMBL/GenBank/DDBJ databases">
        <title>Genome diversity in the genus Frankia.</title>
        <authorList>
            <person name="Carlos-Shanley C."/>
            <person name="Hahn D."/>
        </authorList>
    </citation>
    <scope>NUCLEOTIDE SEQUENCE [LARGE SCALE GENOMIC DNA]</scope>
    <source>
        <strain evidence="2 3">Ag45/Mut15</strain>
    </source>
</reference>
<accession>A0ABT0K451</accession>
<organism evidence="2 3">
    <name type="scientific">Frankia umida</name>
    <dbReference type="NCBI Taxonomy" id="573489"/>
    <lineage>
        <taxon>Bacteria</taxon>
        <taxon>Bacillati</taxon>
        <taxon>Actinomycetota</taxon>
        <taxon>Actinomycetes</taxon>
        <taxon>Frankiales</taxon>
        <taxon>Frankiaceae</taxon>
        <taxon>Frankia</taxon>
    </lineage>
</organism>
<dbReference type="Proteomes" id="UP001201873">
    <property type="component" value="Unassembled WGS sequence"/>
</dbReference>
<proteinExistence type="predicted"/>
<feature type="region of interest" description="Disordered" evidence="1">
    <location>
        <begin position="383"/>
        <end position="409"/>
    </location>
</feature>
<evidence type="ECO:0000256" key="1">
    <source>
        <dbReference type="SAM" id="MobiDB-lite"/>
    </source>
</evidence>
<evidence type="ECO:0000313" key="2">
    <source>
        <dbReference type="EMBL" id="MCK9878515.1"/>
    </source>
</evidence>
<comment type="caution">
    <text evidence="2">The sequence shown here is derived from an EMBL/GenBank/DDBJ whole genome shotgun (WGS) entry which is preliminary data.</text>
</comment>
<feature type="compositionally biased region" description="Low complexity" evidence="1">
    <location>
        <begin position="396"/>
        <end position="409"/>
    </location>
</feature>